<evidence type="ECO:0000313" key="3">
    <source>
        <dbReference type="Proteomes" id="UP000481872"/>
    </source>
</evidence>
<evidence type="ECO:0000313" key="2">
    <source>
        <dbReference type="EMBL" id="NEU04227.1"/>
    </source>
</evidence>
<dbReference type="Proteomes" id="UP000481872">
    <property type="component" value="Unassembled WGS sequence"/>
</dbReference>
<gene>
    <name evidence="2" type="ORF">G3M99_04995</name>
</gene>
<dbReference type="GO" id="GO:0016747">
    <property type="term" value="F:acyltransferase activity, transferring groups other than amino-acyl groups"/>
    <property type="evidence" value="ECO:0007669"/>
    <property type="project" value="InterPro"/>
</dbReference>
<comment type="caution">
    <text evidence="2">The sequence shown here is derived from an EMBL/GenBank/DDBJ whole genome shotgun (WGS) entry which is preliminary data.</text>
</comment>
<dbReference type="CDD" id="cd04301">
    <property type="entry name" value="NAT_SF"/>
    <property type="match status" value="1"/>
</dbReference>
<organism evidence="2 3">
    <name type="scientific">Clostridium senegalense</name>
    <dbReference type="NCBI Taxonomy" id="1465809"/>
    <lineage>
        <taxon>Bacteria</taxon>
        <taxon>Bacillati</taxon>
        <taxon>Bacillota</taxon>
        <taxon>Clostridia</taxon>
        <taxon>Eubacteriales</taxon>
        <taxon>Clostridiaceae</taxon>
        <taxon>Clostridium</taxon>
    </lineage>
</organism>
<dbReference type="InterPro" id="IPR016181">
    <property type="entry name" value="Acyl_CoA_acyltransferase"/>
</dbReference>
<dbReference type="AlphaFoldDB" id="A0A6M0H151"/>
<sequence>MNFIVKKFDELKLEELYEILKLRNQVFVVEQNCPYQDCDDKDKKSYHIFLKDGKEVCSYVRVLHKGVSYDEVSIGRVVVSPKHRKGGLGRKNMLEAIDFIKNILKEDKIRISAQEYLIEFYKSLGFEPVSEVYLEDNIPHIEMLWNLNTTNL</sequence>
<dbReference type="Pfam" id="PF13673">
    <property type="entry name" value="Acetyltransf_10"/>
    <property type="match status" value="1"/>
</dbReference>
<dbReference type="EMBL" id="JAAGPU010000006">
    <property type="protein sequence ID" value="NEU04227.1"/>
    <property type="molecule type" value="Genomic_DNA"/>
</dbReference>
<reference evidence="2 3" key="1">
    <citation type="submission" date="2020-02" db="EMBL/GenBank/DDBJ databases">
        <title>Genome assembly of a novel Clostridium senegalense strain.</title>
        <authorList>
            <person name="Gupta T.B."/>
            <person name="Jauregui R."/>
            <person name="Maclean P."/>
            <person name="Nawarathana A."/>
            <person name="Brightwell G."/>
        </authorList>
    </citation>
    <scope>NUCLEOTIDE SEQUENCE [LARGE SCALE GENOMIC DNA]</scope>
    <source>
        <strain evidence="2 3">AGRFS4</strain>
    </source>
</reference>
<proteinExistence type="predicted"/>
<dbReference type="Gene3D" id="3.40.630.30">
    <property type="match status" value="1"/>
</dbReference>
<evidence type="ECO:0000259" key="1">
    <source>
        <dbReference type="PROSITE" id="PS51186"/>
    </source>
</evidence>
<dbReference type="InterPro" id="IPR000182">
    <property type="entry name" value="GNAT_dom"/>
</dbReference>
<protein>
    <submittedName>
        <fullName evidence="2">GNAT family N-acetyltransferase</fullName>
    </submittedName>
</protein>
<dbReference type="RefSeq" id="WP_061995627.1">
    <property type="nucleotide sequence ID" value="NZ_JAAGPU010000006.1"/>
</dbReference>
<name>A0A6M0H151_9CLOT</name>
<accession>A0A6M0H151</accession>
<keyword evidence="2" id="KW-0808">Transferase</keyword>
<dbReference type="PROSITE" id="PS51186">
    <property type="entry name" value="GNAT"/>
    <property type="match status" value="1"/>
</dbReference>
<dbReference type="SUPFAM" id="SSF55729">
    <property type="entry name" value="Acyl-CoA N-acyltransferases (Nat)"/>
    <property type="match status" value="1"/>
</dbReference>
<keyword evidence="3" id="KW-1185">Reference proteome</keyword>
<feature type="domain" description="N-acetyltransferase" evidence="1">
    <location>
        <begin position="6"/>
        <end position="148"/>
    </location>
</feature>